<reference evidence="1 2" key="1">
    <citation type="journal article" date="2019" name="Nat. Ecol. Evol.">
        <title>Megaphylogeny resolves global patterns of mushroom evolution.</title>
        <authorList>
            <person name="Varga T."/>
            <person name="Krizsan K."/>
            <person name="Foldi C."/>
            <person name="Dima B."/>
            <person name="Sanchez-Garcia M."/>
            <person name="Sanchez-Ramirez S."/>
            <person name="Szollosi G.J."/>
            <person name="Szarkandi J.G."/>
            <person name="Papp V."/>
            <person name="Albert L."/>
            <person name="Andreopoulos W."/>
            <person name="Angelini C."/>
            <person name="Antonin V."/>
            <person name="Barry K.W."/>
            <person name="Bougher N.L."/>
            <person name="Buchanan P."/>
            <person name="Buyck B."/>
            <person name="Bense V."/>
            <person name="Catcheside P."/>
            <person name="Chovatia M."/>
            <person name="Cooper J."/>
            <person name="Damon W."/>
            <person name="Desjardin D."/>
            <person name="Finy P."/>
            <person name="Geml J."/>
            <person name="Haridas S."/>
            <person name="Hughes K."/>
            <person name="Justo A."/>
            <person name="Karasinski D."/>
            <person name="Kautmanova I."/>
            <person name="Kiss B."/>
            <person name="Kocsube S."/>
            <person name="Kotiranta H."/>
            <person name="LaButti K.M."/>
            <person name="Lechner B.E."/>
            <person name="Liimatainen K."/>
            <person name="Lipzen A."/>
            <person name="Lukacs Z."/>
            <person name="Mihaltcheva S."/>
            <person name="Morgado L.N."/>
            <person name="Niskanen T."/>
            <person name="Noordeloos M.E."/>
            <person name="Ohm R.A."/>
            <person name="Ortiz-Santana B."/>
            <person name="Ovrebo C."/>
            <person name="Racz N."/>
            <person name="Riley R."/>
            <person name="Savchenko A."/>
            <person name="Shiryaev A."/>
            <person name="Soop K."/>
            <person name="Spirin V."/>
            <person name="Szebenyi C."/>
            <person name="Tomsovsky M."/>
            <person name="Tulloss R.E."/>
            <person name="Uehling J."/>
            <person name="Grigoriev I.V."/>
            <person name="Vagvolgyi C."/>
            <person name="Papp T."/>
            <person name="Martin F.M."/>
            <person name="Miettinen O."/>
            <person name="Hibbett D.S."/>
            <person name="Nagy L.G."/>
        </authorList>
    </citation>
    <scope>NUCLEOTIDE SEQUENCE [LARGE SCALE GENOMIC DNA]</scope>
    <source>
        <strain evidence="1 2">NL-1719</strain>
    </source>
</reference>
<sequence>MPLDIWPNYTMIKTGAESLKLRPLRSSTLQSSPVVSSNSPRPDVLTVSHLVTRTEGNPLAGIRHRHHDDIVARLLKVGHEQIRTHPALSYTSSMLDGLMYIFSRTLDPNHTGIPAMEPKFDLSLLYGNRLVESHLPRNADPQGSFATLDFQDFKEHLDSTTTTERIPNTAIVILFCFMQNHNSLASKLREQPDKQDSEEWIFSTACIINCLQFQNVIIEDVLHGLTGLPLVGPWTKLDIGTLNSESGRDLRDDEARLLYQIFTFESPRNLQNSPGNDPNPVSLDQALHTIREAIKNPTKAYQIHENAHDNLLTWLEAHPMVTFNEYRRFLGLNPLSSFTEWTHMPEVEDLARRLYKSIDSVELLPGLYFERPFHGSGFNLGYTHSYALFVDIVKILRRDGIRKDMKEDRLTKWGLEQVKPFQTQDRFKFCGQLSRLLLHNLPSLSSFNNVYTHFPLSLSKNTEQCLEESNIGDGYDLFFPSGDTPLELKSLDIIKMVFNNPLDFNTLYGDELKPLTGGYGFMLGFDDDPGAENSHHDLDVYMTCYALMPDVRAYKEYSMYFKNKVYKCLEKKVNEAKKTGSRFTSVDLAEEVIIPYGLNLDSEPSLLEKIQGCFKRRNKGPIVREKDLGDYFKDFLNIFSVVFNKVPPEDRQIYREAAKLTAEKLSVIIKNRIKEANAEIDKQEEGWFPFFWRIFLEYAAGRPLPPLTNHSFLDQLITANHSAVGRFPLVASFTSMEHFYKPRDGDNPEKFTRKLGKERLEQERLASNTLAFAVVAAVNYAQACLHVLEYYLSHPEHLKELQLNLSQDNAELMRYCHEALRLNQPLFLFRRATKAMDVPGMEVKAGDIVYANLWSVHQALKGFDVKRQEVPSLYGVGFHRCPASNFVKETMPEFLRPILQLLSLQPDPQKTLQVSHLPLPCRSGNQEEKAGLFQRTYTVGTNSEPYPWTLPVRFETESFKMPEEKKSYRNQGDLWVMKVIEGVVSFFVLIVFCVVSCYFIIPSGSDSDVTQAASTSIPSAGLLCSPPTNVIQKWAVNTFFPDADGQPAPVEYTLDYKRPHRLSLVDIDHRDLMMAVHVDDVLRGQTTDFTLDKNTDCGEDLGSCLGLNYSGGVVIVPPGKHTVKIVWAGKEFIPGTHSMDWGNDYSRRYKWQIEGCS</sequence>
<evidence type="ECO:0000313" key="2">
    <source>
        <dbReference type="Proteomes" id="UP000308600"/>
    </source>
</evidence>
<dbReference type="Proteomes" id="UP000308600">
    <property type="component" value="Unassembled WGS sequence"/>
</dbReference>
<gene>
    <name evidence="1" type="ORF">BDN72DRAFT_905407</name>
</gene>
<protein>
    <submittedName>
        <fullName evidence="1">Uncharacterized protein</fullName>
    </submittedName>
</protein>
<dbReference type="EMBL" id="ML208862">
    <property type="protein sequence ID" value="TFK59933.1"/>
    <property type="molecule type" value="Genomic_DNA"/>
</dbReference>
<proteinExistence type="predicted"/>
<accession>A0ACD3A240</accession>
<keyword evidence="2" id="KW-1185">Reference proteome</keyword>
<organism evidence="1 2">
    <name type="scientific">Pluteus cervinus</name>
    <dbReference type="NCBI Taxonomy" id="181527"/>
    <lineage>
        <taxon>Eukaryota</taxon>
        <taxon>Fungi</taxon>
        <taxon>Dikarya</taxon>
        <taxon>Basidiomycota</taxon>
        <taxon>Agaricomycotina</taxon>
        <taxon>Agaricomycetes</taxon>
        <taxon>Agaricomycetidae</taxon>
        <taxon>Agaricales</taxon>
        <taxon>Pluteineae</taxon>
        <taxon>Pluteaceae</taxon>
        <taxon>Pluteus</taxon>
    </lineage>
</organism>
<evidence type="ECO:0000313" key="1">
    <source>
        <dbReference type="EMBL" id="TFK59933.1"/>
    </source>
</evidence>
<name>A0ACD3A240_9AGAR</name>